<evidence type="ECO:0000256" key="4">
    <source>
        <dbReference type="ARBA" id="ARBA00022679"/>
    </source>
</evidence>
<dbReference type="SUPFAM" id="SSF49899">
    <property type="entry name" value="Concanavalin A-like lectins/glucanases"/>
    <property type="match status" value="1"/>
</dbReference>
<dbReference type="Gene3D" id="3.30.200.20">
    <property type="entry name" value="Phosphorylase Kinase, domain 1"/>
    <property type="match status" value="1"/>
</dbReference>
<dbReference type="PROSITE" id="PS00108">
    <property type="entry name" value="PROTEIN_KINASE_ST"/>
    <property type="match status" value="1"/>
</dbReference>
<keyword evidence="4" id="KW-0808">Transferase</keyword>
<dbReference type="GeneID" id="125316518"/>
<evidence type="ECO:0000256" key="15">
    <source>
        <dbReference type="SAM" id="SignalP"/>
    </source>
</evidence>
<keyword evidence="7" id="KW-0430">Lectin</keyword>
<dbReference type="RefSeq" id="XP_048140915.1">
    <property type="nucleotide sequence ID" value="XM_048284958.1"/>
</dbReference>
<comment type="similarity">
    <text evidence="2">In the N-terminal section; belongs to the leguminous lectin family.</text>
</comment>
<keyword evidence="13" id="KW-0675">Receptor</keyword>
<feature type="signal peptide" evidence="15">
    <location>
        <begin position="1"/>
        <end position="31"/>
    </location>
</feature>
<keyword evidence="8 14" id="KW-0547">Nucleotide-binding</keyword>
<protein>
    <submittedName>
        <fullName evidence="18">L-type lectin-domain containing receptor kinase IX.1-like isoform X1</fullName>
    </submittedName>
</protein>
<keyword evidence="11" id="KW-1133">Transmembrane helix</keyword>
<sequence length="675" mass="74779">MPAVTLGSLSSRARLFLFCLVCSPLIPSVTPQSFNIESFDKGMRDILYEGVATPAYGYVDLTTLNPPHRYQVGRIKYAKPVCIRDPHTGRLANFSTHFSFTIDTGGSAEYSSGLAFFLTPVGIPIPPNSAGGFLGLFDGSTDDEGPQNQIVMVEFDTYVNEAFDPPVHHIGINKNVLRPIVYAPWDPASHSGKATDVLVTYNSTTKNLSVSWSFDDKPLSQDKTYPSLSCHIDLAEVVPEYVAIGFSASSGLHPERHSINSWKFTSNLDVVDPPPLDRSWPKEVNWKPHRSRILVVVAVAFFSLVISAGSCSFLVKKSEKHGYVALTDIEISTLPAKFTYQELLAATNGFAEDRRLGRGGSGQVYKGFLSDSDRLVAVKRIFAESRHSEKVFVNEVKIISRTIHRNLVPFVGWCQEEGEFLLVYEYMPNGSLDHHLFGARRCLPWDVRYGVALGLASALNYLHEELEQWVLHRDIKAANVLLDTNFSTKLGDFGVAKLVDPRFRTQTTDVVGTFGYLAPEYLIGGKATKESDMFSFGVVALEIACGRRSYEDGGIQVPLHKWVWQLYLAGNILTAADEALCSGFRREEVECLMMVGLWCVHPDPARRPRAGQAIRFLRLEDPVPELPRGALDGPLSYWPSASQLGTMESPSPPIQESVSIKQDKSCLLKSSRNTC</sequence>
<dbReference type="InterPro" id="IPR001220">
    <property type="entry name" value="Legume_lectin_dom"/>
</dbReference>
<dbReference type="PROSITE" id="PS00308">
    <property type="entry name" value="LECTIN_LEGUME_ALPHA"/>
    <property type="match status" value="1"/>
</dbReference>
<evidence type="ECO:0000313" key="18">
    <source>
        <dbReference type="RefSeq" id="XP_048140915.1"/>
    </source>
</evidence>
<dbReference type="PROSITE" id="PS00107">
    <property type="entry name" value="PROTEIN_KINASE_ATP"/>
    <property type="match status" value="1"/>
</dbReference>
<evidence type="ECO:0000256" key="5">
    <source>
        <dbReference type="ARBA" id="ARBA00022692"/>
    </source>
</evidence>
<dbReference type="InterPro" id="IPR000719">
    <property type="entry name" value="Prot_kinase_dom"/>
</dbReference>
<keyword evidence="5" id="KW-0812">Transmembrane</keyword>
<feature type="chain" id="PRO_5047475255" evidence="15">
    <location>
        <begin position="32"/>
        <end position="675"/>
    </location>
</feature>
<feature type="domain" description="Protein kinase" evidence="16">
    <location>
        <begin position="350"/>
        <end position="626"/>
    </location>
</feature>
<organism evidence="17 18">
    <name type="scientific">Rhodamnia argentea</name>
    <dbReference type="NCBI Taxonomy" id="178133"/>
    <lineage>
        <taxon>Eukaryota</taxon>
        <taxon>Viridiplantae</taxon>
        <taxon>Streptophyta</taxon>
        <taxon>Embryophyta</taxon>
        <taxon>Tracheophyta</taxon>
        <taxon>Spermatophyta</taxon>
        <taxon>Magnoliopsida</taxon>
        <taxon>eudicotyledons</taxon>
        <taxon>Gunneridae</taxon>
        <taxon>Pentapetalae</taxon>
        <taxon>rosids</taxon>
        <taxon>malvids</taxon>
        <taxon>Myrtales</taxon>
        <taxon>Myrtaceae</taxon>
        <taxon>Myrtoideae</taxon>
        <taxon>Myrteae</taxon>
        <taxon>Australasian group</taxon>
        <taxon>Rhodamnia</taxon>
    </lineage>
</organism>
<dbReference type="PROSITE" id="PS50011">
    <property type="entry name" value="PROTEIN_KINASE_DOM"/>
    <property type="match status" value="1"/>
</dbReference>
<dbReference type="SMART" id="SM00220">
    <property type="entry name" value="S_TKc"/>
    <property type="match status" value="1"/>
</dbReference>
<dbReference type="InterPro" id="IPR013320">
    <property type="entry name" value="ConA-like_dom_sf"/>
</dbReference>
<evidence type="ECO:0000256" key="12">
    <source>
        <dbReference type="ARBA" id="ARBA00023136"/>
    </source>
</evidence>
<evidence type="ECO:0000256" key="14">
    <source>
        <dbReference type="PROSITE-ProRule" id="PRU10141"/>
    </source>
</evidence>
<evidence type="ECO:0000256" key="1">
    <source>
        <dbReference type="ARBA" id="ARBA00004479"/>
    </source>
</evidence>
<name>A0ABM3HWD8_9MYRT</name>
<feature type="binding site" evidence="14">
    <location>
        <position position="379"/>
    </location>
    <ligand>
        <name>ATP</name>
        <dbReference type="ChEBI" id="CHEBI:30616"/>
    </ligand>
</feature>
<evidence type="ECO:0000256" key="10">
    <source>
        <dbReference type="ARBA" id="ARBA00022840"/>
    </source>
</evidence>
<evidence type="ECO:0000256" key="13">
    <source>
        <dbReference type="ARBA" id="ARBA00023170"/>
    </source>
</evidence>
<dbReference type="Gene3D" id="1.10.510.10">
    <property type="entry name" value="Transferase(Phosphotransferase) domain 1"/>
    <property type="match status" value="1"/>
</dbReference>
<dbReference type="PANTHER" id="PTHR27007">
    <property type="match status" value="1"/>
</dbReference>
<evidence type="ECO:0000256" key="8">
    <source>
        <dbReference type="ARBA" id="ARBA00022741"/>
    </source>
</evidence>
<evidence type="ECO:0000256" key="11">
    <source>
        <dbReference type="ARBA" id="ARBA00022989"/>
    </source>
</evidence>
<evidence type="ECO:0000256" key="7">
    <source>
        <dbReference type="ARBA" id="ARBA00022734"/>
    </source>
</evidence>
<keyword evidence="10 14" id="KW-0067">ATP-binding</keyword>
<reference evidence="17" key="1">
    <citation type="submission" date="2025-05" db="UniProtKB">
        <authorList>
            <consortium name="RefSeq"/>
        </authorList>
    </citation>
    <scope>NUCLEOTIDE SEQUENCE [LARGE SCALE GENOMIC DNA]</scope>
</reference>
<evidence type="ECO:0000313" key="17">
    <source>
        <dbReference type="Proteomes" id="UP000827889"/>
    </source>
</evidence>
<evidence type="ECO:0000256" key="9">
    <source>
        <dbReference type="ARBA" id="ARBA00022777"/>
    </source>
</evidence>
<keyword evidence="6 15" id="KW-0732">Signal</keyword>
<comment type="similarity">
    <text evidence="3">In the C-terminal section; belongs to the protein kinase superfamily. Ser/Thr protein kinase family.</text>
</comment>
<gene>
    <name evidence="18" type="primary">LOC125316518</name>
</gene>
<evidence type="ECO:0000256" key="3">
    <source>
        <dbReference type="ARBA" id="ARBA00010217"/>
    </source>
</evidence>
<dbReference type="Pfam" id="PF00139">
    <property type="entry name" value="Lectin_legB"/>
    <property type="match status" value="1"/>
</dbReference>
<evidence type="ECO:0000256" key="6">
    <source>
        <dbReference type="ARBA" id="ARBA00022729"/>
    </source>
</evidence>
<reference evidence="18" key="2">
    <citation type="submission" date="2025-08" db="UniProtKB">
        <authorList>
            <consortium name="RefSeq"/>
        </authorList>
    </citation>
    <scope>IDENTIFICATION</scope>
    <source>
        <tissue evidence="18">Leaf</tissue>
    </source>
</reference>
<evidence type="ECO:0000259" key="16">
    <source>
        <dbReference type="PROSITE" id="PS50011"/>
    </source>
</evidence>
<keyword evidence="9" id="KW-0418">Kinase</keyword>
<accession>A0ABM3HWD8</accession>
<dbReference type="SUPFAM" id="SSF56112">
    <property type="entry name" value="Protein kinase-like (PK-like)"/>
    <property type="match status" value="1"/>
</dbReference>
<dbReference type="InterPro" id="IPR050528">
    <property type="entry name" value="L-type_Lectin-RKs"/>
</dbReference>
<dbReference type="Pfam" id="PF00069">
    <property type="entry name" value="Pkinase"/>
    <property type="match status" value="1"/>
</dbReference>
<dbReference type="Proteomes" id="UP000827889">
    <property type="component" value="Chromosome 1"/>
</dbReference>
<dbReference type="InterPro" id="IPR000985">
    <property type="entry name" value="Lectin_LegA_CS"/>
</dbReference>
<evidence type="ECO:0000256" key="2">
    <source>
        <dbReference type="ARBA" id="ARBA00008536"/>
    </source>
</evidence>
<proteinExistence type="inferred from homology"/>
<dbReference type="Gene3D" id="2.60.120.200">
    <property type="match status" value="1"/>
</dbReference>
<dbReference type="CDD" id="cd06899">
    <property type="entry name" value="lectin_legume_LecRK_Arcelin_ConA"/>
    <property type="match status" value="1"/>
</dbReference>
<keyword evidence="12" id="KW-0472">Membrane</keyword>
<comment type="subcellular location">
    <subcellularLocation>
        <location evidence="1">Membrane</location>
        <topology evidence="1">Single-pass type I membrane protein</topology>
    </subcellularLocation>
</comment>
<dbReference type="InterPro" id="IPR017441">
    <property type="entry name" value="Protein_kinase_ATP_BS"/>
</dbReference>
<keyword evidence="17" id="KW-1185">Reference proteome</keyword>
<dbReference type="InterPro" id="IPR011009">
    <property type="entry name" value="Kinase-like_dom_sf"/>
</dbReference>
<dbReference type="InterPro" id="IPR008271">
    <property type="entry name" value="Ser/Thr_kinase_AS"/>
</dbReference>